<feature type="transmembrane region" description="Helical" evidence="2">
    <location>
        <begin position="12"/>
        <end position="30"/>
    </location>
</feature>
<dbReference type="Proteomes" id="UP000674938">
    <property type="component" value="Unassembled WGS sequence"/>
</dbReference>
<comment type="similarity">
    <text evidence="1">Belongs to the UPF0177 family.</text>
</comment>
<name>A0A940PAC9_9ENTE</name>
<dbReference type="EMBL" id="JAEEGA010000004">
    <property type="protein sequence ID" value="MBP1040892.1"/>
    <property type="molecule type" value="Genomic_DNA"/>
</dbReference>
<keyword evidence="2" id="KW-0472">Membrane</keyword>
<evidence type="ECO:0000259" key="3">
    <source>
        <dbReference type="Pfam" id="PF02517"/>
    </source>
</evidence>
<protein>
    <submittedName>
        <fullName evidence="4">CPBP family intramembrane metalloprotease</fullName>
    </submittedName>
</protein>
<keyword evidence="2" id="KW-1133">Transmembrane helix</keyword>
<feature type="transmembrane region" description="Helical" evidence="2">
    <location>
        <begin position="155"/>
        <end position="174"/>
    </location>
</feature>
<comment type="caution">
    <text evidence="4">The sequence shown here is derived from an EMBL/GenBank/DDBJ whole genome shotgun (WGS) entry which is preliminary data.</text>
</comment>
<evidence type="ECO:0000313" key="5">
    <source>
        <dbReference type="Proteomes" id="UP000674938"/>
    </source>
</evidence>
<dbReference type="GO" id="GO:0008237">
    <property type="term" value="F:metallopeptidase activity"/>
    <property type="evidence" value="ECO:0007669"/>
    <property type="project" value="UniProtKB-KW"/>
</dbReference>
<gene>
    <name evidence="4" type="ORF">I6N95_07730</name>
</gene>
<keyword evidence="4" id="KW-0645">Protease</keyword>
<keyword evidence="5" id="KW-1185">Reference proteome</keyword>
<reference evidence="4" key="1">
    <citation type="submission" date="2020-12" db="EMBL/GenBank/DDBJ databases">
        <title>Vagococcus allomyrinae sp. nov. and Enterococcus lavae sp. nov., isolated from the larvae of Allomyrina dichotoma.</title>
        <authorList>
            <person name="Lee S.D."/>
        </authorList>
    </citation>
    <scope>NUCLEOTIDE SEQUENCE</scope>
    <source>
        <strain evidence="4">BWB3-3</strain>
    </source>
</reference>
<feature type="transmembrane region" description="Helical" evidence="2">
    <location>
        <begin position="79"/>
        <end position="101"/>
    </location>
</feature>
<feature type="domain" description="CAAX prenyl protease 2/Lysostaphin resistance protein A-like" evidence="3">
    <location>
        <begin position="113"/>
        <end position="219"/>
    </location>
</feature>
<keyword evidence="4" id="KW-0482">Metalloprotease</keyword>
<dbReference type="AlphaFoldDB" id="A0A940PAC9"/>
<dbReference type="Pfam" id="PF02517">
    <property type="entry name" value="Rce1-like"/>
    <property type="match status" value="1"/>
</dbReference>
<evidence type="ECO:0000256" key="2">
    <source>
        <dbReference type="SAM" id="Phobius"/>
    </source>
</evidence>
<evidence type="ECO:0000256" key="1">
    <source>
        <dbReference type="ARBA" id="ARBA00009067"/>
    </source>
</evidence>
<keyword evidence="2" id="KW-0812">Transmembrane</keyword>
<accession>A0A940PAC9</accession>
<feature type="transmembrane region" description="Helical" evidence="2">
    <location>
        <begin position="121"/>
        <end position="143"/>
    </location>
</feature>
<dbReference type="GO" id="GO:0004175">
    <property type="term" value="F:endopeptidase activity"/>
    <property type="evidence" value="ECO:0007669"/>
    <property type="project" value="UniProtKB-ARBA"/>
</dbReference>
<dbReference type="GO" id="GO:0080120">
    <property type="term" value="P:CAAX-box protein maturation"/>
    <property type="evidence" value="ECO:0007669"/>
    <property type="project" value="UniProtKB-ARBA"/>
</dbReference>
<sequence>MDKLINKYNVSISRGLIGAVILGVGFFLATNEINSFFTALSPYSLMISGLIAFIVTFGTSGIKDLFSKPSDPNGNIKNFFKYITLTAVLGFAASIFLQYVLKFHLAANPESGNIMSIILNIPFMLLGEELISFYILLVLANLIYRKTTNQKQAEIIGIIFSCIIFGLLHFSTYYNGNPMTTLAHILLIQGSARIAFNLSGLKSNTIIMPLIIHIIYDLIFLSFS</sequence>
<dbReference type="InterPro" id="IPR003675">
    <property type="entry name" value="Rce1/LyrA-like_dom"/>
</dbReference>
<evidence type="ECO:0000313" key="4">
    <source>
        <dbReference type="EMBL" id="MBP1040892.1"/>
    </source>
</evidence>
<organism evidence="4 5">
    <name type="scientific">Vagococcus allomyrinae</name>
    <dbReference type="NCBI Taxonomy" id="2794353"/>
    <lineage>
        <taxon>Bacteria</taxon>
        <taxon>Bacillati</taxon>
        <taxon>Bacillota</taxon>
        <taxon>Bacilli</taxon>
        <taxon>Lactobacillales</taxon>
        <taxon>Enterococcaceae</taxon>
        <taxon>Vagococcus</taxon>
    </lineage>
</organism>
<keyword evidence="4" id="KW-0378">Hydrolase</keyword>
<dbReference type="RefSeq" id="WP_209526390.1">
    <property type="nucleotide sequence ID" value="NZ_JAEEGA010000004.1"/>
</dbReference>
<feature type="transmembrane region" description="Helical" evidence="2">
    <location>
        <begin position="36"/>
        <end position="58"/>
    </location>
</feature>
<proteinExistence type="inferred from homology"/>
<feature type="transmembrane region" description="Helical" evidence="2">
    <location>
        <begin position="206"/>
        <end position="223"/>
    </location>
</feature>